<name>A0ABP4WCD2_9ACTN</name>
<evidence type="ECO:0000256" key="3">
    <source>
        <dbReference type="ARBA" id="ARBA00022692"/>
    </source>
</evidence>
<evidence type="ECO:0000313" key="7">
    <source>
        <dbReference type="EMBL" id="GAA1748636.1"/>
    </source>
</evidence>
<dbReference type="RefSeq" id="WP_344079162.1">
    <property type="nucleotide sequence ID" value="NZ_BAAALS010000007.1"/>
</dbReference>
<feature type="transmembrane region" description="Helical" evidence="6">
    <location>
        <begin position="44"/>
        <end position="61"/>
    </location>
</feature>
<evidence type="ECO:0000256" key="1">
    <source>
        <dbReference type="ARBA" id="ARBA00004651"/>
    </source>
</evidence>
<feature type="transmembrane region" description="Helical" evidence="6">
    <location>
        <begin position="227"/>
        <end position="246"/>
    </location>
</feature>
<proteinExistence type="predicted"/>
<dbReference type="PANTHER" id="PTHR39087">
    <property type="entry name" value="UPF0104 MEMBRANE PROTEIN MJ1595"/>
    <property type="match status" value="1"/>
</dbReference>
<evidence type="ECO:0000256" key="2">
    <source>
        <dbReference type="ARBA" id="ARBA00022475"/>
    </source>
</evidence>
<dbReference type="InterPro" id="IPR022791">
    <property type="entry name" value="L-PG_synthase/AglD"/>
</dbReference>
<dbReference type="Proteomes" id="UP001500655">
    <property type="component" value="Unassembled WGS sequence"/>
</dbReference>
<comment type="subcellular location">
    <subcellularLocation>
        <location evidence="1">Cell membrane</location>
        <topology evidence="1">Multi-pass membrane protein</topology>
    </subcellularLocation>
</comment>
<keyword evidence="3 6" id="KW-0812">Transmembrane</keyword>
<gene>
    <name evidence="7" type="ORF">GCM10009681_19850</name>
</gene>
<feature type="transmembrane region" description="Helical" evidence="6">
    <location>
        <begin position="159"/>
        <end position="180"/>
    </location>
</feature>
<evidence type="ECO:0000313" key="8">
    <source>
        <dbReference type="Proteomes" id="UP001500655"/>
    </source>
</evidence>
<feature type="transmembrane region" description="Helical" evidence="6">
    <location>
        <begin position="122"/>
        <end position="147"/>
    </location>
</feature>
<dbReference type="Pfam" id="PF03706">
    <property type="entry name" value="LPG_synthase_TM"/>
    <property type="match status" value="1"/>
</dbReference>
<feature type="transmembrane region" description="Helical" evidence="6">
    <location>
        <begin position="306"/>
        <end position="326"/>
    </location>
</feature>
<evidence type="ECO:0000256" key="6">
    <source>
        <dbReference type="SAM" id="Phobius"/>
    </source>
</evidence>
<protein>
    <submittedName>
        <fullName evidence="7">YbhN family protein</fullName>
    </submittedName>
</protein>
<sequence>MQRIPRWLRLLIAVATVAAVVLTLRGKLPDPGDLLAALRSANPFWLVVAAVAEAFSLRFFAHQQRRLLLAFGVPTTMHRAMALTVSRSAIAIGLPAGSAVSSGFAYKQFRVWGASRQTATTVMILSGFISFAGLAMLYLTGAAAHLIGGLGEVIRDHPGMAGALGVLAAVIGVAGVGSVLTREPRATSAPVTAESAVAPAGWLARKIWPVRAALREAGAVPWRHWQLALLWAVLSWVADLACLLAATQAFHLQLGFFDLAAPYLAIQLIRQFPVTPGGIGLIEASLLTALVSAGAAQAPAAAAVLGYRLFSCWLILPAGLVTWLSIRRGERRWRIPDTPAAVPETAAAYP</sequence>
<feature type="transmembrane region" description="Helical" evidence="6">
    <location>
        <begin position="7"/>
        <end position="24"/>
    </location>
</feature>
<accession>A0ABP4WCD2</accession>
<keyword evidence="8" id="KW-1185">Reference proteome</keyword>
<evidence type="ECO:0000256" key="4">
    <source>
        <dbReference type="ARBA" id="ARBA00022989"/>
    </source>
</evidence>
<keyword evidence="2" id="KW-1003">Cell membrane</keyword>
<keyword evidence="4 6" id="KW-1133">Transmembrane helix</keyword>
<organism evidence="7 8">
    <name type="scientific">Luedemannella helvata</name>
    <dbReference type="NCBI Taxonomy" id="349315"/>
    <lineage>
        <taxon>Bacteria</taxon>
        <taxon>Bacillati</taxon>
        <taxon>Actinomycetota</taxon>
        <taxon>Actinomycetes</taxon>
        <taxon>Micromonosporales</taxon>
        <taxon>Micromonosporaceae</taxon>
        <taxon>Luedemannella</taxon>
    </lineage>
</organism>
<evidence type="ECO:0000256" key="5">
    <source>
        <dbReference type="ARBA" id="ARBA00023136"/>
    </source>
</evidence>
<comment type="caution">
    <text evidence="7">The sequence shown here is derived from an EMBL/GenBank/DDBJ whole genome shotgun (WGS) entry which is preliminary data.</text>
</comment>
<reference evidence="8" key="1">
    <citation type="journal article" date="2019" name="Int. J. Syst. Evol. Microbiol.">
        <title>The Global Catalogue of Microorganisms (GCM) 10K type strain sequencing project: providing services to taxonomists for standard genome sequencing and annotation.</title>
        <authorList>
            <consortium name="The Broad Institute Genomics Platform"/>
            <consortium name="The Broad Institute Genome Sequencing Center for Infectious Disease"/>
            <person name="Wu L."/>
            <person name="Ma J."/>
        </authorList>
    </citation>
    <scope>NUCLEOTIDE SEQUENCE [LARGE SCALE GENOMIC DNA]</scope>
    <source>
        <strain evidence="8">JCM 13249</strain>
    </source>
</reference>
<keyword evidence="5 6" id="KW-0472">Membrane</keyword>
<dbReference type="PANTHER" id="PTHR39087:SF2">
    <property type="entry name" value="UPF0104 MEMBRANE PROTEIN MJ1595"/>
    <property type="match status" value="1"/>
</dbReference>
<dbReference type="EMBL" id="BAAALS010000007">
    <property type="protein sequence ID" value="GAA1748636.1"/>
    <property type="molecule type" value="Genomic_DNA"/>
</dbReference>